<gene>
    <name evidence="6" type="ORF">METZ01_LOCUS115569</name>
</gene>
<evidence type="ECO:0000313" key="6">
    <source>
        <dbReference type="EMBL" id="SVA62715.1"/>
    </source>
</evidence>
<dbReference type="PANTHER" id="PTHR45663">
    <property type="entry name" value="GEO12009P1"/>
    <property type="match status" value="1"/>
</dbReference>
<dbReference type="FunFam" id="3.40.30.10:FF:000001">
    <property type="entry name" value="Thioredoxin"/>
    <property type="match status" value="1"/>
</dbReference>
<dbReference type="Pfam" id="PF00085">
    <property type="entry name" value="Thioredoxin"/>
    <property type="match status" value="1"/>
</dbReference>
<keyword evidence="1" id="KW-0813">Transport</keyword>
<accession>A0A381XD86</accession>
<dbReference type="AlphaFoldDB" id="A0A381XD86"/>
<dbReference type="PIRSF" id="PIRSF000077">
    <property type="entry name" value="Thioredoxin"/>
    <property type="match status" value="1"/>
</dbReference>
<evidence type="ECO:0000256" key="2">
    <source>
        <dbReference type="ARBA" id="ARBA00022982"/>
    </source>
</evidence>
<dbReference type="CDD" id="cd02947">
    <property type="entry name" value="TRX_family"/>
    <property type="match status" value="1"/>
</dbReference>
<dbReference type="EMBL" id="UINC01014759">
    <property type="protein sequence ID" value="SVA62715.1"/>
    <property type="molecule type" value="Genomic_DNA"/>
</dbReference>
<keyword evidence="4" id="KW-0676">Redox-active center</keyword>
<reference evidence="6" key="1">
    <citation type="submission" date="2018-05" db="EMBL/GenBank/DDBJ databases">
        <authorList>
            <person name="Lanie J.A."/>
            <person name="Ng W.-L."/>
            <person name="Kazmierczak K.M."/>
            <person name="Andrzejewski T.M."/>
            <person name="Davidsen T.M."/>
            <person name="Wayne K.J."/>
            <person name="Tettelin H."/>
            <person name="Glass J.I."/>
            <person name="Rusch D."/>
            <person name="Podicherti R."/>
            <person name="Tsui H.-C.T."/>
            <person name="Winkler M.E."/>
        </authorList>
    </citation>
    <scope>NUCLEOTIDE SEQUENCE</scope>
</reference>
<sequence>MAITKVSDTKTWETDVIGSSIPVFVDFWAEWCGPCRMVGPVVEELSGDFDGKVKFVKVNVDEANEIASKYNVFSIPTLMIFNKGEVVAQQVGAASKDTYKNMIDRTLGSL</sequence>
<keyword evidence="3" id="KW-1015">Disulfide bond</keyword>
<dbReference type="GO" id="GO:0015035">
    <property type="term" value="F:protein-disulfide reductase activity"/>
    <property type="evidence" value="ECO:0007669"/>
    <property type="project" value="InterPro"/>
</dbReference>
<evidence type="ECO:0000256" key="4">
    <source>
        <dbReference type="ARBA" id="ARBA00023284"/>
    </source>
</evidence>
<dbReference type="InterPro" id="IPR013766">
    <property type="entry name" value="Thioredoxin_domain"/>
</dbReference>
<organism evidence="6">
    <name type="scientific">marine metagenome</name>
    <dbReference type="NCBI Taxonomy" id="408172"/>
    <lineage>
        <taxon>unclassified sequences</taxon>
        <taxon>metagenomes</taxon>
        <taxon>ecological metagenomes</taxon>
    </lineage>
</organism>
<keyword evidence="2" id="KW-0249">Electron transport</keyword>
<evidence type="ECO:0000256" key="1">
    <source>
        <dbReference type="ARBA" id="ARBA00022448"/>
    </source>
</evidence>
<evidence type="ECO:0000259" key="5">
    <source>
        <dbReference type="PROSITE" id="PS51352"/>
    </source>
</evidence>
<dbReference type="InterPro" id="IPR017937">
    <property type="entry name" value="Thioredoxin_CS"/>
</dbReference>
<protein>
    <recommendedName>
        <fullName evidence="5">Thioredoxin domain-containing protein</fullName>
    </recommendedName>
</protein>
<dbReference type="NCBIfam" id="TIGR01068">
    <property type="entry name" value="thioredoxin"/>
    <property type="match status" value="1"/>
</dbReference>
<dbReference type="PROSITE" id="PS00194">
    <property type="entry name" value="THIOREDOXIN_1"/>
    <property type="match status" value="1"/>
</dbReference>
<dbReference type="Gene3D" id="3.40.30.10">
    <property type="entry name" value="Glutaredoxin"/>
    <property type="match status" value="1"/>
</dbReference>
<proteinExistence type="predicted"/>
<dbReference type="GO" id="GO:0005737">
    <property type="term" value="C:cytoplasm"/>
    <property type="evidence" value="ECO:0007669"/>
    <property type="project" value="TreeGrafter"/>
</dbReference>
<name>A0A381XD86_9ZZZZ</name>
<dbReference type="PANTHER" id="PTHR45663:SF11">
    <property type="entry name" value="GEO12009P1"/>
    <property type="match status" value="1"/>
</dbReference>
<dbReference type="PROSITE" id="PS51352">
    <property type="entry name" value="THIOREDOXIN_2"/>
    <property type="match status" value="1"/>
</dbReference>
<dbReference type="PRINTS" id="PR00421">
    <property type="entry name" value="THIOREDOXIN"/>
</dbReference>
<feature type="domain" description="Thioredoxin" evidence="5">
    <location>
        <begin position="1"/>
        <end position="108"/>
    </location>
</feature>
<evidence type="ECO:0000256" key="3">
    <source>
        <dbReference type="ARBA" id="ARBA00023157"/>
    </source>
</evidence>
<dbReference type="SUPFAM" id="SSF52833">
    <property type="entry name" value="Thioredoxin-like"/>
    <property type="match status" value="1"/>
</dbReference>
<dbReference type="InterPro" id="IPR036249">
    <property type="entry name" value="Thioredoxin-like_sf"/>
</dbReference>
<dbReference type="InterPro" id="IPR005746">
    <property type="entry name" value="Thioredoxin"/>
</dbReference>